<dbReference type="PIRSF" id="PIRSF006256">
    <property type="entry name" value="CMPcnvr_hdrg_mat"/>
    <property type="match status" value="1"/>
</dbReference>
<dbReference type="Pfam" id="PF00708">
    <property type="entry name" value="Acylphosphatase"/>
    <property type="match status" value="1"/>
</dbReference>
<protein>
    <recommendedName>
        <fullName evidence="8">Carbamoyltransferase</fullName>
        <ecNumber evidence="8">6.2.-.-</ecNumber>
    </recommendedName>
</protein>
<evidence type="ECO:0000313" key="12">
    <source>
        <dbReference type="EMBL" id="MFC1799791.1"/>
    </source>
</evidence>
<evidence type="ECO:0000256" key="9">
    <source>
        <dbReference type="PROSITE-ProRule" id="PRU00520"/>
    </source>
</evidence>
<feature type="domain" description="Acylphosphatase-like" evidence="10">
    <location>
        <begin position="21"/>
        <end position="107"/>
    </location>
</feature>
<dbReference type="SUPFAM" id="SSF55821">
    <property type="entry name" value="YrdC/RibB"/>
    <property type="match status" value="1"/>
</dbReference>
<dbReference type="InterPro" id="IPR017945">
    <property type="entry name" value="DHBP_synth_RibB-like_a/b_dom"/>
</dbReference>
<evidence type="ECO:0000259" key="11">
    <source>
        <dbReference type="PROSITE" id="PS51163"/>
    </source>
</evidence>
<dbReference type="Pfam" id="PF07503">
    <property type="entry name" value="zf-HYPF"/>
    <property type="match status" value="2"/>
</dbReference>
<dbReference type="Gene3D" id="3.30.420.40">
    <property type="match status" value="1"/>
</dbReference>
<dbReference type="EC" id="6.2.-.-" evidence="8"/>
<feature type="active site" evidence="9">
    <location>
        <position position="36"/>
    </location>
</feature>
<gene>
    <name evidence="12" type="primary">hypF</name>
    <name evidence="12" type="ORF">ACFL2Z_02650</name>
</gene>
<name>A0ABV6YP01_UNCEI</name>
<dbReference type="InterPro" id="IPR051060">
    <property type="entry name" value="Carbamoyltrans_HypF-like"/>
</dbReference>
<comment type="catalytic activity">
    <reaction evidence="7">
        <text>C-terminal L-cysteinyl-[HypE protein] + carbamoyl phosphate + ATP + H2O = C-terminal S-carboxamide-L-cysteinyl-[HypE protein] + AMP + phosphate + diphosphate + H(+)</text>
        <dbReference type="Rhea" id="RHEA:55636"/>
        <dbReference type="Rhea" id="RHEA-COMP:14247"/>
        <dbReference type="Rhea" id="RHEA-COMP:14392"/>
        <dbReference type="ChEBI" id="CHEBI:15377"/>
        <dbReference type="ChEBI" id="CHEBI:15378"/>
        <dbReference type="ChEBI" id="CHEBI:30616"/>
        <dbReference type="ChEBI" id="CHEBI:33019"/>
        <dbReference type="ChEBI" id="CHEBI:43474"/>
        <dbReference type="ChEBI" id="CHEBI:58228"/>
        <dbReference type="ChEBI" id="CHEBI:76913"/>
        <dbReference type="ChEBI" id="CHEBI:139126"/>
        <dbReference type="ChEBI" id="CHEBI:456215"/>
    </reaction>
</comment>
<dbReference type="InterPro" id="IPR036046">
    <property type="entry name" value="Acylphosphatase-like_dom_sf"/>
</dbReference>
<reference evidence="12 13" key="1">
    <citation type="submission" date="2024-09" db="EMBL/GenBank/DDBJ databases">
        <authorList>
            <person name="D'Angelo T."/>
        </authorList>
    </citation>
    <scope>NUCLEOTIDE SEQUENCE [LARGE SCALE GENOMIC DNA]</scope>
    <source>
        <strain evidence="12">SAG AM-311-F02</strain>
    </source>
</reference>
<organism evidence="12 13">
    <name type="scientific">Eiseniibacteriota bacterium</name>
    <dbReference type="NCBI Taxonomy" id="2212470"/>
    <lineage>
        <taxon>Bacteria</taxon>
        <taxon>Candidatus Eiseniibacteriota</taxon>
    </lineage>
</organism>
<evidence type="ECO:0000256" key="2">
    <source>
        <dbReference type="ARBA" id="ARBA00008097"/>
    </source>
</evidence>
<dbReference type="PROSITE" id="PS00150">
    <property type="entry name" value="ACYLPHOSPHATASE_1"/>
    <property type="match status" value="1"/>
</dbReference>
<dbReference type="GO" id="GO:0016874">
    <property type="term" value="F:ligase activity"/>
    <property type="evidence" value="ECO:0007669"/>
    <property type="project" value="UniProtKB-KW"/>
</dbReference>
<dbReference type="Pfam" id="PF01300">
    <property type="entry name" value="Sua5_yciO_yrdC"/>
    <property type="match status" value="1"/>
</dbReference>
<dbReference type="Pfam" id="PF22521">
    <property type="entry name" value="HypF_C_2"/>
    <property type="match status" value="1"/>
</dbReference>
<keyword evidence="3 12" id="KW-0436">Ligase</keyword>
<dbReference type="InterPro" id="IPR006070">
    <property type="entry name" value="Sua5-like_dom"/>
</dbReference>
<evidence type="ECO:0000256" key="5">
    <source>
        <dbReference type="ARBA" id="ARBA00022771"/>
    </source>
</evidence>
<evidence type="ECO:0000256" key="4">
    <source>
        <dbReference type="ARBA" id="ARBA00022723"/>
    </source>
</evidence>
<comment type="similarity">
    <text evidence="2 8">Belongs to the carbamoyltransferase HypF family.</text>
</comment>
<dbReference type="SUPFAM" id="SSF54975">
    <property type="entry name" value="Acylphosphatase/BLUF domain-like"/>
    <property type="match status" value="1"/>
</dbReference>
<dbReference type="InterPro" id="IPR004421">
    <property type="entry name" value="Carbamoyltransferase_HypF"/>
</dbReference>
<keyword evidence="13" id="KW-1185">Reference proteome</keyword>
<keyword evidence="6" id="KW-0862">Zinc</keyword>
<accession>A0ABV6YP01</accession>
<dbReference type="Gene3D" id="3.90.870.50">
    <property type="match status" value="1"/>
</dbReference>
<evidence type="ECO:0000256" key="8">
    <source>
        <dbReference type="PIRNR" id="PIRNR006256"/>
    </source>
</evidence>
<sequence>MDELVSLPLESQEEDGSKQVRLKIKVGGIVQGVGFRPFIYRLAVEHDVAGYVLNNPEGVEIEVEGRLDQVSTFLSGIATKKPPQARVDTLSATFIDLAGDRKFVIRVSEKSSGRAALISPDIATCKDCCNELKDDNDRRYGYPFINCTNCGPRYTIIRDIPYDREFTTMHPFKMCPECMAEYTDPMNRRFHAEPNACWTCGPRVVLKDESGNLIDTEDPIAGARAALAEGKVVAVKGLGGFHLAVNATDDEAVRRLRKRKRREEKPLALMARDLETVRRFARVGKAEAGVLESAARPIVLLKQLEESRIAESVAPGNPNVGVMLPYTPVHHLLLEGDFLALVMTSGNISEEPISIDMDDASRRLGGIADMYLDHNREILTRCDDSVVRVIDDEMLFMRRSRGYVPLPISLDSDSKSILACGPHLKNTVALTRRNQVFLSQHIGDLENLHAFEFFKSSVEQIKKVVETEPEVVAYDLHPDYLSTRYALDLPLETRIGVQHHHAHIASCLGEAGIDGPVLGMALDGTGYGPDGTIWGCELLISMREDFDRVGHLRQVMMPGGDKAVKQPWRMALSHLYEAFDHDLDGLDLESLLRQKKEDIAIVREMLAGGVNSPLTSSGGRLFDAVSCLCGIRSETTYEGQAAIELEMAAEPGMGESYPVEVEEEDGMLLIDSRRLIREIVKDIGREDGAAAISARFHNWLKASLVKAAEMLRQTHQISKVALSGGCFQNEALLRGLRSQLRERGFDVIINEKVPANDGGISFGQVVVAAARLEARGED</sequence>
<evidence type="ECO:0000256" key="7">
    <source>
        <dbReference type="ARBA" id="ARBA00048220"/>
    </source>
</evidence>
<dbReference type="InterPro" id="IPR055128">
    <property type="entry name" value="HypF_C_2"/>
</dbReference>
<keyword evidence="9" id="KW-0378">Hydrolase</keyword>
<dbReference type="Pfam" id="PF17788">
    <property type="entry name" value="HypF_C"/>
    <property type="match status" value="1"/>
</dbReference>
<dbReference type="Gene3D" id="3.30.110.120">
    <property type="match status" value="1"/>
</dbReference>
<dbReference type="InterPro" id="IPR017968">
    <property type="entry name" value="Acylphosphatase_CS"/>
</dbReference>
<dbReference type="PANTHER" id="PTHR42959">
    <property type="entry name" value="CARBAMOYLTRANSFERASE"/>
    <property type="match status" value="1"/>
</dbReference>
<dbReference type="InterPro" id="IPR001792">
    <property type="entry name" value="Acylphosphatase-like_dom"/>
</dbReference>
<comment type="caution">
    <text evidence="12">The sequence shown here is derived from an EMBL/GenBank/DDBJ whole genome shotgun (WGS) entry which is preliminary data.</text>
</comment>
<evidence type="ECO:0000256" key="6">
    <source>
        <dbReference type="ARBA" id="ARBA00022833"/>
    </source>
</evidence>
<dbReference type="Proteomes" id="UP001594288">
    <property type="component" value="Unassembled WGS sequence"/>
</dbReference>
<dbReference type="EMBL" id="JBHPEI010000030">
    <property type="protein sequence ID" value="MFC1799791.1"/>
    <property type="molecule type" value="Genomic_DNA"/>
</dbReference>
<feature type="active site" evidence="9">
    <location>
        <position position="54"/>
    </location>
</feature>
<evidence type="ECO:0000256" key="1">
    <source>
        <dbReference type="ARBA" id="ARBA00004711"/>
    </source>
</evidence>
<keyword evidence="4" id="KW-0479">Metal-binding</keyword>
<dbReference type="InterPro" id="IPR011125">
    <property type="entry name" value="Znf_HypF"/>
</dbReference>
<feature type="domain" description="YrdC-like" evidence="11">
    <location>
        <begin position="217"/>
        <end position="402"/>
    </location>
</feature>
<dbReference type="PANTHER" id="PTHR42959:SF1">
    <property type="entry name" value="CARBAMOYLTRANSFERASE HYPF"/>
    <property type="match status" value="1"/>
</dbReference>
<keyword evidence="5" id="KW-0863">Zinc-finger</keyword>
<evidence type="ECO:0000313" key="13">
    <source>
        <dbReference type="Proteomes" id="UP001594288"/>
    </source>
</evidence>
<comment type="catalytic activity">
    <reaction evidence="9">
        <text>an acyl phosphate + H2O = a carboxylate + phosphate + H(+)</text>
        <dbReference type="Rhea" id="RHEA:14965"/>
        <dbReference type="ChEBI" id="CHEBI:15377"/>
        <dbReference type="ChEBI" id="CHEBI:15378"/>
        <dbReference type="ChEBI" id="CHEBI:29067"/>
        <dbReference type="ChEBI" id="CHEBI:43474"/>
        <dbReference type="ChEBI" id="CHEBI:59918"/>
        <dbReference type="EC" id="3.6.1.7"/>
    </reaction>
</comment>
<dbReference type="InterPro" id="IPR041440">
    <property type="entry name" value="HypF_C"/>
</dbReference>
<dbReference type="PROSITE" id="PS51160">
    <property type="entry name" value="ACYLPHOSPHATASE_3"/>
    <property type="match status" value="1"/>
</dbReference>
<evidence type="ECO:0000259" key="10">
    <source>
        <dbReference type="PROSITE" id="PS51160"/>
    </source>
</evidence>
<comment type="pathway">
    <text evidence="1">Protein modification; [NiFe] hydrogenase maturation.</text>
</comment>
<proteinExistence type="inferred from homology"/>
<dbReference type="NCBIfam" id="TIGR00143">
    <property type="entry name" value="hypF"/>
    <property type="match status" value="1"/>
</dbReference>
<dbReference type="Gene3D" id="3.30.420.360">
    <property type="match status" value="1"/>
</dbReference>
<evidence type="ECO:0000256" key="3">
    <source>
        <dbReference type="ARBA" id="ARBA00022598"/>
    </source>
</evidence>
<dbReference type="PROSITE" id="PS51163">
    <property type="entry name" value="YRDC"/>
    <property type="match status" value="1"/>
</dbReference>